<dbReference type="Proteomes" id="UP000786183">
    <property type="component" value="Unassembled WGS sequence"/>
</dbReference>
<keyword evidence="4" id="KW-1185">Reference proteome</keyword>
<evidence type="ECO:0000259" key="2">
    <source>
        <dbReference type="PROSITE" id="PS50883"/>
    </source>
</evidence>
<dbReference type="EMBL" id="JACGBB010000001">
    <property type="protein sequence ID" value="MBZ7986536.1"/>
    <property type="molecule type" value="Genomic_DNA"/>
</dbReference>
<dbReference type="InterPro" id="IPR001633">
    <property type="entry name" value="EAL_dom"/>
</dbReference>
<feature type="transmembrane region" description="Helical" evidence="1">
    <location>
        <begin position="14"/>
        <end position="34"/>
    </location>
</feature>
<evidence type="ECO:0000256" key="1">
    <source>
        <dbReference type="SAM" id="Phobius"/>
    </source>
</evidence>
<dbReference type="PANTHER" id="PTHR33121:SF71">
    <property type="entry name" value="OXYGEN SENSOR PROTEIN DOSP"/>
    <property type="match status" value="1"/>
</dbReference>
<sequence>MKINSLFSNSFRKFMAILFISFELVIAFYCYGIYKSEEKRIVAHHKTFNISEDSMNVRLAQNKARFINQFSIFSLCLLVLLLVTTIFYKKEKRKLMKLFNNFTKQIESSVIKNDKIQLEKELNYQEFQTISNALNQVLQENYKNLYFDKATSLPNELFFVKELADNKNMIVVYIYSKNYQNLLYNYNFLIADRINLILAKRLKFSFINKKNLQIAKSSGGDFLLAFSTESLDYYENIIQDFAKVLLKTLQEPIMFECNKIHNQDFCLGFDYILNENIQRVVSNAYKAALLASAKNEEYCIYSYELDEQISYTNELKNDLKIAIEENKLQVYYQPKFAYDGLRILGAEALVRWKRNNKFENTEKFIQIAENNDLIIALEQNVIRQVAKDITTLMKIGISLKVSINVSSKHIKDSKLLEYLEKICKEFNIPKNLIELEITERQKVINSSFNELNNLKNAGFNISVDDFGKEYSSFSYINELPVDEIKIDKSFVDGLIIKEDGAFTNSNSLIIIESIISLARRLNKTITAEGVEYKNQLDYLNSLGCEQFQGYYFQAPMPLDSLLEKYKNHNF</sequence>
<gene>
    <name evidence="3" type="ORF">AVCANL283_00220</name>
</gene>
<dbReference type="InterPro" id="IPR035919">
    <property type="entry name" value="EAL_sf"/>
</dbReference>
<dbReference type="SUPFAM" id="SSF141868">
    <property type="entry name" value="EAL domain-like"/>
    <property type="match status" value="1"/>
</dbReference>
<evidence type="ECO:0000313" key="3">
    <source>
        <dbReference type="EMBL" id="MBZ7986536.1"/>
    </source>
</evidence>
<dbReference type="RefSeq" id="WP_172232186.1">
    <property type="nucleotide sequence ID" value="NZ_CP035946.1"/>
</dbReference>
<dbReference type="SMART" id="SM00052">
    <property type="entry name" value="EAL"/>
    <property type="match status" value="1"/>
</dbReference>
<dbReference type="InterPro" id="IPR043128">
    <property type="entry name" value="Rev_trsase/Diguanyl_cyclase"/>
</dbReference>
<comment type="caution">
    <text evidence="3">The sequence shown here is derived from an EMBL/GenBank/DDBJ whole genome shotgun (WGS) entry which is preliminary data.</text>
</comment>
<feature type="domain" description="EAL" evidence="2">
    <location>
        <begin position="312"/>
        <end position="569"/>
    </location>
</feature>
<dbReference type="Gene3D" id="3.20.20.450">
    <property type="entry name" value="EAL domain"/>
    <property type="match status" value="1"/>
</dbReference>
<dbReference type="Pfam" id="PF00563">
    <property type="entry name" value="EAL"/>
    <property type="match status" value="1"/>
</dbReference>
<evidence type="ECO:0000313" key="4">
    <source>
        <dbReference type="Proteomes" id="UP000786183"/>
    </source>
</evidence>
<dbReference type="PANTHER" id="PTHR33121">
    <property type="entry name" value="CYCLIC DI-GMP PHOSPHODIESTERASE PDEF"/>
    <property type="match status" value="1"/>
</dbReference>
<reference evidence="3 4" key="1">
    <citation type="submission" date="2020-07" db="EMBL/GenBank/DDBJ databases">
        <title>Transfer of Campylobacter canadensis to the novel genus Avispirillum gen. nov., that also includes two novel species recovered from migratory waterfowl: Avispirillum anseris sp. nov. and Avispirillum brantae sp. nov.</title>
        <authorList>
            <person name="Miller W.G."/>
            <person name="Chapman M.H."/>
            <person name="Yee E."/>
            <person name="Inglis G.D."/>
        </authorList>
    </citation>
    <scope>NUCLEOTIDE SEQUENCE [LARGE SCALE GENOMIC DNA]</scope>
    <source>
        <strain evidence="3 4">L283</strain>
    </source>
</reference>
<keyword evidence="1" id="KW-0812">Transmembrane</keyword>
<name>A0ABS7WP40_9BACT</name>
<proteinExistence type="predicted"/>
<organism evidence="3 4">
    <name type="scientific">Campylobacter canadensis</name>
    <dbReference type="NCBI Taxonomy" id="449520"/>
    <lineage>
        <taxon>Bacteria</taxon>
        <taxon>Pseudomonadati</taxon>
        <taxon>Campylobacterota</taxon>
        <taxon>Epsilonproteobacteria</taxon>
        <taxon>Campylobacterales</taxon>
        <taxon>Campylobacteraceae</taxon>
        <taxon>Campylobacter</taxon>
    </lineage>
</organism>
<protein>
    <submittedName>
        <fullName evidence="3">EAL domain-containing protein</fullName>
    </submittedName>
</protein>
<accession>A0ABS7WP40</accession>
<keyword evidence="1" id="KW-0472">Membrane</keyword>
<dbReference type="InterPro" id="IPR050706">
    <property type="entry name" value="Cyclic-di-GMP_PDE-like"/>
</dbReference>
<dbReference type="CDD" id="cd01948">
    <property type="entry name" value="EAL"/>
    <property type="match status" value="1"/>
</dbReference>
<dbReference type="Gene3D" id="3.30.70.270">
    <property type="match status" value="1"/>
</dbReference>
<keyword evidence="1" id="KW-1133">Transmembrane helix</keyword>
<feature type="transmembrane region" description="Helical" evidence="1">
    <location>
        <begin position="66"/>
        <end position="88"/>
    </location>
</feature>
<dbReference type="PROSITE" id="PS50883">
    <property type="entry name" value="EAL"/>
    <property type="match status" value="1"/>
</dbReference>